<comment type="similarity">
    <text evidence="6">Belongs to the TRAFAC class OBG-HflX-like GTPase superfamily. HflX GTPase family.</text>
</comment>
<reference evidence="10 11" key="1">
    <citation type="submission" date="2020-08" db="EMBL/GenBank/DDBJ databases">
        <title>Genomic Encyclopedia of Type Strains, Phase IV (KMG-IV): sequencing the most valuable type-strain genomes for metagenomic binning, comparative biology and taxonomic classification.</title>
        <authorList>
            <person name="Goeker M."/>
        </authorList>
    </citation>
    <scope>NUCLEOTIDE SEQUENCE [LARGE SCALE GENOMIC DNA]</scope>
    <source>
        <strain evidence="10 11">DSM 107085</strain>
    </source>
</reference>
<dbReference type="CDD" id="cd01878">
    <property type="entry name" value="HflX"/>
    <property type="match status" value="1"/>
</dbReference>
<evidence type="ECO:0000256" key="2">
    <source>
        <dbReference type="ARBA" id="ARBA00022723"/>
    </source>
</evidence>
<keyword evidence="2 8" id="KW-0479">Metal-binding</keyword>
<dbReference type="GO" id="GO:0005737">
    <property type="term" value="C:cytoplasm"/>
    <property type="evidence" value="ECO:0007669"/>
    <property type="project" value="UniProtKB-SubCell"/>
</dbReference>
<dbReference type="InterPro" id="IPR042108">
    <property type="entry name" value="GTPase_HflX_N_sf"/>
</dbReference>
<keyword evidence="4 8" id="KW-0460">Magnesium</keyword>
<feature type="binding site" evidence="7">
    <location>
        <begin position="172"/>
        <end position="179"/>
    </location>
    <ligand>
        <name>GTP</name>
        <dbReference type="ChEBI" id="CHEBI:37565"/>
    </ligand>
</feature>
<dbReference type="GO" id="GO:0003924">
    <property type="term" value="F:GTPase activity"/>
    <property type="evidence" value="ECO:0007669"/>
    <property type="project" value="UniProtKB-UniRule"/>
</dbReference>
<evidence type="ECO:0000313" key="11">
    <source>
        <dbReference type="Proteomes" id="UP000560000"/>
    </source>
</evidence>
<organism evidence="10 11">
    <name type="scientific">Oleiagrimonas soli</name>
    <dbReference type="NCBI Taxonomy" id="1543381"/>
    <lineage>
        <taxon>Bacteria</taxon>
        <taxon>Pseudomonadati</taxon>
        <taxon>Pseudomonadota</taxon>
        <taxon>Gammaproteobacteria</taxon>
        <taxon>Lysobacterales</taxon>
        <taxon>Rhodanobacteraceae</taxon>
        <taxon>Oleiagrimonas</taxon>
    </lineage>
</organism>
<keyword evidence="5 6" id="KW-0342">GTP-binding</keyword>
<feature type="binding site" evidence="7">
    <location>
        <begin position="285"/>
        <end position="288"/>
    </location>
    <ligand>
        <name>GTP</name>
        <dbReference type="ChEBI" id="CHEBI:37565"/>
    </ligand>
</feature>
<dbReference type="Pfam" id="PF16360">
    <property type="entry name" value="GTP-bdg_M"/>
    <property type="match status" value="1"/>
</dbReference>
<dbReference type="NCBIfam" id="NF008280">
    <property type="entry name" value="PRK11058.1"/>
    <property type="match status" value="1"/>
</dbReference>
<comment type="subcellular location">
    <subcellularLocation>
        <location evidence="6">Cytoplasm</location>
    </subcellularLocation>
    <text evidence="6">May associate with membranes.</text>
</comment>
<dbReference type="SUPFAM" id="SSF52540">
    <property type="entry name" value="P-loop containing nucleoside triphosphate hydrolases"/>
    <property type="match status" value="1"/>
</dbReference>
<dbReference type="PROSITE" id="PS51705">
    <property type="entry name" value="G_HFLX"/>
    <property type="match status" value="1"/>
</dbReference>
<dbReference type="InterPro" id="IPR025121">
    <property type="entry name" value="GTPase_HflX_N"/>
</dbReference>
<dbReference type="EMBL" id="JACHET010000001">
    <property type="protein sequence ID" value="MBB6182729.1"/>
    <property type="molecule type" value="Genomic_DNA"/>
</dbReference>
<evidence type="ECO:0000256" key="5">
    <source>
        <dbReference type="ARBA" id="ARBA00023134"/>
    </source>
</evidence>
<evidence type="ECO:0000313" key="10">
    <source>
        <dbReference type="EMBL" id="MBB6182729.1"/>
    </source>
</evidence>
<dbReference type="Pfam" id="PF01926">
    <property type="entry name" value="MMR_HSR1"/>
    <property type="match status" value="1"/>
</dbReference>
<dbReference type="GO" id="GO:0005525">
    <property type="term" value="F:GTP binding"/>
    <property type="evidence" value="ECO:0007669"/>
    <property type="project" value="UniProtKB-UniRule"/>
</dbReference>
<feature type="binding site" evidence="7">
    <location>
        <begin position="197"/>
        <end position="201"/>
    </location>
    <ligand>
        <name>GTP</name>
        <dbReference type="ChEBI" id="CHEBI:37565"/>
    </ligand>
</feature>
<gene>
    <name evidence="6" type="primary">hflX</name>
    <name evidence="10" type="ORF">HNQ86_000074</name>
</gene>
<dbReference type="InterPro" id="IPR006073">
    <property type="entry name" value="GTP-bd"/>
</dbReference>
<dbReference type="Proteomes" id="UP000560000">
    <property type="component" value="Unassembled WGS sequence"/>
</dbReference>
<feature type="domain" description="Hflx-type G" evidence="9">
    <location>
        <begin position="166"/>
        <end position="332"/>
    </location>
</feature>
<dbReference type="GO" id="GO:0046872">
    <property type="term" value="F:metal ion binding"/>
    <property type="evidence" value="ECO:0007669"/>
    <property type="project" value="UniProtKB-KW"/>
</dbReference>
<dbReference type="InterPro" id="IPR027417">
    <property type="entry name" value="P-loop_NTPase"/>
</dbReference>
<sequence length="402" mass="43749">MRSAGAEVLARLEARVDRPNPKFYIGTGKADELAEVVRGVEADLVLVDHTLTPVQERNLEAHLKARVVDRAGLILDIFAQRARSHEGKLEVELAQLKHLATRLVRGWTHLDTQRGGAIGNRGPGETQLETDRRLLAARVKMLTQRLAKVNTQREQQRRARLRNTVPRVALVGYTNAGKSTLFNVITTGGVYAADQLFATLDPTVRRIEDLSCGPAVIADTVGFIRELPHDLVAAFRATLSEARDADLLLHVSDAADDERELLARVVDEVLEEIGAGDVPQLRVMNKIDLTDGEPSIQRDSEGVPQQVSLSAMTGQGLDLLRQALGERLGGERIRAELQLPLSAGRMHARLTALGAIAEEHVDADGWQLRIDAPRSVLAPLAGAGDEASRALRALIAPPQEPA</sequence>
<keyword evidence="3 6" id="KW-0547">Nucleotide-binding</keyword>
<dbReference type="FunFam" id="3.40.50.300:FF:000173">
    <property type="entry name" value="GTPase HflX"/>
    <property type="match status" value="1"/>
</dbReference>
<dbReference type="InterPro" id="IPR032305">
    <property type="entry name" value="GTP-bd_M"/>
</dbReference>
<dbReference type="PRINTS" id="PR00326">
    <property type="entry name" value="GTP1OBG"/>
</dbReference>
<dbReference type="HAMAP" id="MF_00900">
    <property type="entry name" value="GTPase_HflX"/>
    <property type="match status" value="1"/>
</dbReference>
<comment type="function">
    <text evidence="6">GTPase that associates with the 50S ribosomal subunit and may have a role during protein synthesis or ribosome biogenesis.</text>
</comment>
<evidence type="ECO:0000256" key="3">
    <source>
        <dbReference type="ARBA" id="ARBA00022741"/>
    </source>
</evidence>
<comment type="subunit">
    <text evidence="6">Monomer. Associates with the 50S ribosomal subunit.</text>
</comment>
<dbReference type="InterPro" id="IPR030394">
    <property type="entry name" value="G_HFLX_dom"/>
</dbReference>
<dbReference type="Gene3D" id="3.40.50.11060">
    <property type="entry name" value="GTPase HflX, N-terminal domain"/>
    <property type="match status" value="1"/>
</dbReference>
<dbReference type="Gene3D" id="3.40.50.300">
    <property type="entry name" value="P-loop containing nucleotide triphosphate hydrolases"/>
    <property type="match status" value="1"/>
</dbReference>
<evidence type="ECO:0000256" key="6">
    <source>
        <dbReference type="HAMAP-Rule" id="MF_00900"/>
    </source>
</evidence>
<protein>
    <recommendedName>
        <fullName evidence="6">GTPase HflX</fullName>
    </recommendedName>
    <alternativeName>
        <fullName evidence="6">GTP-binding protein HflX</fullName>
    </alternativeName>
</protein>
<evidence type="ECO:0000256" key="4">
    <source>
        <dbReference type="ARBA" id="ARBA00022842"/>
    </source>
</evidence>
<evidence type="ECO:0000256" key="1">
    <source>
        <dbReference type="ARBA" id="ARBA00022490"/>
    </source>
</evidence>
<feature type="binding site" evidence="7">
    <location>
        <begin position="219"/>
        <end position="222"/>
    </location>
    <ligand>
        <name>GTP</name>
        <dbReference type="ChEBI" id="CHEBI:37565"/>
    </ligand>
</feature>
<dbReference type="PANTHER" id="PTHR10229:SF0">
    <property type="entry name" value="GTP-BINDING PROTEIN 6-RELATED"/>
    <property type="match status" value="1"/>
</dbReference>
<keyword evidence="1 6" id="KW-0963">Cytoplasm</keyword>
<dbReference type="InterPro" id="IPR016496">
    <property type="entry name" value="GTPase_HflX"/>
</dbReference>
<feature type="binding site" evidence="8">
    <location>
        <position position="199"/>
    </location>
    <ligand>
        <name>Mg(2+)</name>
        <dbReference type="ChEBI" id="CHEBI:18420"/>
    </ligand>
</feature>
<dbReference type="FunFam" id="3.40.50.11060:FF:000001">
    <property type="entry name" value="GTPase HflX"/>
    <property type="match status" value="1"/>
</dbReference>
<name>A0A841KG85_9GAMM</name>
<evidence type="ECO:0000259" key="9">
    <source>
        <dbReference type="PROSITE" id="PS51705"/>
    </source>
</evidence>
<comment type="cofactor">
    <cofactor evidence="8">
        <name>Mg(2+)</name>
        <dbReference type="ChEBI" id="CHEBI:18420"/>
    </cofactor>
</comment>
<comment type="caution">
    <text evidence="10">The sequence shown here is derived from an EMBL/GenBank/DDBJ whole genome shotgun (WGS) entry which is preliminary data.</text>
</comment>
<feature type="binding site" evidence="8">
    <location>
        <position position="179"/>
    </location>
    <ligand>
        <name>Mg(2+)</name>
        <dbReference type="ChEBI" id="CHEBI:18420"/>
    </ligand>
</feature>
<dbReference type="Pfam" id="PF13167">
    <property type="entry name" value="GTP-bdg_N"/>
    <property type="match status" value="1"/>
</dbReference>
<proteinExistence type="inferred from homology"/>
<dbReference type="PIRSF" id="PIRSF006809">
    <property type="entry name" value="GTP-binding_hflX_prd"/>
    <property type="match status" value="1"/>
</dbReference>
<accession>A0A841KG85</accession>
<dbReference type="GO" id="GO:0043022">
    <property type="term" value="F:ribosome binding"/>
    <property type="evidence" value="ECO:0007669"/>
    <property type="project" value="TreeGrafter"/>
</dbReference>
<dbReference type="AlphaFoldDB" id="A0A841KG85"/>
<dbReference type="NCBIfam" id="TIGR03156">
    <property type="entry name" value="GTP_HflX"/>
    <property type="match status" value="1"/>
</dbReference>
<dbReference type="Gene3D" id="6.10.250.2860">
    <property type="match status" value="1"/>
</dbReference>
<evidence type="ECO:0000256" key="7">
    <source>
        <dbReference type="PIRSR" id="PIRSR006809-1"/>
    </source>
</evidence>
<evidence type="ECO:0000256" key="8">
    <source>
        <dbReference type="PIRSR" id="PIRSR006809-2"/>
    </source>
</evidence>
<dbReference type="PANTHER" id="PTHR10229">
    <property type="entry name" value="GTP-BINDING PROTEIN HFLX"/>
    <property type="match status" value="1"/>
</dbReference>